<evidence type="ECO:0000313" key="3">
    <source>
        <dbReference type="Proteomes" id="UP001189429"/>
    </source>
</evidence>
<name>A0ABN9WWQ3_9DINO</name>
<keyword evidence="3" id="KW-1185">Reference proteome</keyword>
<dbReference type="Proteomes" id="UP001189429">
    <property type="component" value="Unassembled WGS sequence"/>
</dbReference>
<feature type="non-terminal residue" evidence="2">
    <location>
        <position position="1"/>
    </location>
</feature>
<evidence type="ECO:0000313" key="2">
    <source>
        <dbReference type="EMBL" id="CAK0891273.1"/>
    </source>
</evidence>
<evidence type="ECO:0000256" key="1">
    <source>
        <dbReference type="SAM" id="MobiDB-lite"/>
    </source>
</evidence>
<feature type="compositionally biased region" description="Low complexity" evidence="1">
    <location>
        <begin position="106"/>
        <end position="123"/>
    </location>
</feature>
<gene>
    <name evidence="2" type="ORF">PCOR1329_LOCUS71260</name>
</gene>
<dbReference type="EMBL" id="CAUYUJ010019450">
    <property type="protein sequence ID" value="CAK0891273.1"/>
    <property type="molecule type" value="Genomic_DNA"/>
</dbReference>
<reference evidence="2" key="1">
    <citation type="submission" date="2023-10" db="EMBL/GenBank/DDBJ databases">
        <authorList>
            <person name="Chen Y."/>
            <person name="Shah S."/>
            <person name="Dougan E. K."/>
            <person name="Thang M."/>
            <person name="Chan C."/>
        </authorList>
    </citation>
    <scope>NUCLEOTIDE SEQUENCE [LARGE SCALE GENOMIC DNA]</scope>
</reference>
<accession>A0ABN9WWQ3</accession>
<organism evidence="2 3">
    <name type="scientific">Prorocentrum cordatum</name>
    <dbReference type="NCBI Taxonomy" id="2364126"/>
    <lineage>
        <taxon>Eukaryota</taxon>
        <taxon>Sar</taxon>
        <taxon>Alveolata</taxon>
        <taxon>Dinophyceae</taxon>
        <taxon>Prorocentrales</taxon>
        <taxon>Prorocentraceae</taxon>
        <taxon>Prorocentrum</taxon>
    </lineage>
</organism>
<comment type="caution">
    <text evidence="2">The sequence shown here is derived from an EMBL/GenBank/DDBJ whole genome shotgun (WGS) entry which is preliminary data.</text>
</comment>
<proteinExistence type="predicted"/>
<feature type="non-terminal residue" evidence="2">
    <location>
        <position position="123"/>
    </location>
</feature>
<feature type="region of interest" description="Disordered" evidence="1">
    <location>
        <begin position="1"/>
        <end position="20"/>
    </location>
</feature>
<feature type="region of interest" description="Disordered" evidence="1">
    <location>
        <begin position="89"/>
        <end position="123"/>
    </location>
</feature>
<protein>
    <submittedName>
        <fullName evidence="2">Uncharacterized protein</fullName>
    </submittedName>
</protein>
<sequence length="123" mass="12959">RRSARQGGVSSADPRNPRGLPSFYAYAVFPDPKVEASGLARRFEEGGEACHWRNVYDFSSNDPACGNWSALSRREAQAVLASFPAAPVGEGPPLRFPSDRFPEDPASGGAAAPAAAARGQAAR</sequence>